<gene>
    <name evidence="2" type="ORF">A4E84_29750</name>
</gene>
<dbReference type="KEGG" id="stsi:A4E84_29750"/>
<protein>
    <recommendedName>
        <fullName evidence="4">Phage tail protein</fullName>
    </recommendedName>
</protein>
<evidence type="ECO:0000256" key="1">
    <source>
        <dbReference type="SAM" id="Phobius"/>
    </source>
</evidence>
<evidence type="ECO:0008006" key="4">
    <source>
        <dbReference type="Google" id="ProtNLM"/>
    </source>
</evidence>
<dbReference type="RefSeq" id="WP_062929480.1">
    <property type="nucleotide sequence ID" value="NZ_CP015098.1"/>
</dbReference>
<dbReference type="AlphaFoldDB" id="A0A143C782"/>
<feature type="transmembrane region" description="Helical" evidence="1">
    <location>
        <begin position="307"/>
        <end position="330"/>
    </location>
</feature>
<evidence type="ECO:0000313" key="3">
    <source>
        <dbReference type="Proteomes" id="UP000076096"/>
    </source>
</evidence>
<feature type="transmembrane region" description="Helical" evidence="1">
    <location>
        <begin position="276"/>
        <end position="295"/>
    </location>
</feature>
<proteinExistence type="predicted"/>
<dbReference type="STRING" id="1783515.A4E84_29750"/>
<keyword evidence="1" id="KW-0812">Transmembrane</keyword>
<keyword evidence="1" id="KW-1133">Transmembrane helix</keyword>
<evidence type="ECO:0000313" key="2">
    <source>
        <dbReference type="EMBL" id="AMW13312.1"/>
    </source>
</evidence>
<name>A0A143C782_9ACTN</name>
<dbReference type="Gene3D" id="1.20.120.20">
    <property type="entry name" value="Apolipoprotein"/>
    <property type="match status" value="1"/>
</dbReference>
<accession>A0A143C782</accession>
<reference evidence="3" key="1">
    <citation type="submission" date="2016-04" db="EMBL/GenBank/DDBJ databases">
        <authorList>
            <person name="Zhang B."/>
        </authorList>
    </citation>
    <scope>NUCLEOTIDE SEQUENCE [LARGE SCALE GENOMIC DNA]</scope>
    <source>
        <strain evidence="3">S10</strain>
    </source>
</reference>
<sequence length="726" mass="76589">MSFQIASAFVDVDADTTGAIRGVNQFIAKLTLLGPTAMAAGSGVAIAAGGMVTAFASAGAGLAAFTQAVKPQFEDVSEAVKLYDKAQQAAAEGGEKAAAAQKAYNDALAKMPPATRDTARAFIGLRGDFDKWSDSLASTTMPIFTQGIGILRKILPSLTPLVKATATALGGFMDEIEAAVNGGAVDRFAKKLAETAGGNLTNLLEGAKNIAKGVGGIIMAFLPLSGQMSGGFAEMTARFAEWGQGLGQSQGFQKFVQYAQENGPRLLEIVGDLAKAVGNIVMALAPFTGATLLLAQSFAQIIANVPTPVLSALAGIITTLVIAMKLWSAAQAIVALRNAIWTTSQWSLNAALFANPMTWVVIGIVALIAAIVLIATKTDWFSKAWTAAWNWIKESTATVWNFIRNNIFQPVAGFFTETIPGWFNTAKDGIASAWNSVKTKTSQIWNGIKDFISKAIDFIVKIFLNFTGPGLIIKHWDKIKSATSAAWTWVKNKVSELINGVKTVISTVTGAISTRISSIWGTIKNATSTAWNWVRTTISNGINNAKNAVVNAVGRIASTVSGIKGKVMGALSGAASWLRESGRKIIQGLIDGIKNMAGNVKDAIGGVLKDARNLLPFSPAKEGPFSGKGWTLYSGQSMMTGLAEGIDQKGYQVKRSMEGALAPAQAAVGLSGPVGATPRTGTHIENLSVHVSGSFDFTSPAQRRKVAEQMVAEMKEALRKYDRERV</sequence>
<keyword evidence="3" id="KW-1185">Reference proteome</keyword>
<dbReference type="EMBL" id="CP015098">
    <property type="protein sequence ID" value="AMW13312.1"/>
    <property type="molecule type" value="Genomic_DNA"/>
</dbReference>
<dbReference type="Proteomes" id="UP000076096">
    <property type="component" value="Chromosome"/>
</dbReference>
<organism evidence="2 3">
    <name type="scientific">Streptomyces qaidamensis</name>
    <dbReference type="NCBI Taxonomy" id="1783515"/>
    <lineage>
        <taxon>Bacteria</taxon>
        <taxon>Bacillati</taxon>
        <taxon>Actinomycetota</taxon>
        <taxon>Actinomycetes</taxon>
        <taxon>Kitasatosporales</taxon>
        <taxon>Streptomycetaceae</taxon>
        <taxon>Streptomyces</taxon>
        <taxon>Streptomyces aurantiacus group</taxon>
    </lineage>
</organism>
<keyword evidence="1" id="KW-0472">Membrane</keyword>
<feature type="transmembrane region" description="Helical" evidence="1">
    <location>
        <begin position="350"/>
        <end position="375"/>
    </location>
</feature>